<dbReference type="EMBL" id="CP108110">
    <property type="protein sequence ID" value="WUQ87952.1"/>
    <property type="molecule type" value="Genomic_DNA"/>
</dbReference>
<gene>
    <name evidence="2" type="ORF">OHA16_36190</name>
</gene>
<dbReference type="Proteomes" id="UP001432222">
    <property type="component" value="Chromosome"/>
</dbReference>
<reference evidence="2" key="1">
    <citation type="submission" date="2022-10" db="EMBL/GenBank/DDBJ databases">
        <title>The complete genomes of actinobacterial strains from the NBC collection.</title>
        <authorList>
            <person name="Joergensen T.S."/>
            <person name="Alvarez Arevalo M."/>
            <person name="Sterndorff E.B."/>
            <person name="Faurdal D."/>
            <person name="Vuksanovic O."/>
            <person name="Mourched A.-S."/>
            <person name="Charusanti P."/>
            <person name="Shaw S."/>
            <person name="Blin K."/>
            <person name="Weber T."/>
        </authorList>
    </citation>
    <scope>NUCLEOTIDE SEQUENCE</scope>
    <source>
        <strain evidence="2">NBC_00222</strain>
    </source>
</reference>
<accession>A0ABZ1U9U8</accession>
<sequence>MSNARHLGYRDELLADGQVHRRYEDGRSEWRRRGTDRQIHWHDSLGRSGTDEPLGRDLVKRRYADGTAEYGRDLGYGRTVWGGGLVTLNRSSFGGRLGVVVGALGVAGVAAITAAQLPPLALSEVEEEELRQQARQQTSGGGGDGGGSSNGGGDISADGDGSGEHHGDPGSPGSTEDFGDWGDSDDGWDGDDFG</sequence>
<protein>
    <submittedName>
        <fullName evidence="2">Uncharacterized protein</fullName>
    </submittedName>
</protein>
<evidence type="ECO:0000313" key="3">
    <source>
        <dbReference type="Proteomes" id="UP001432222"/>
    </source>
</evidence>
<keyword evidence="3" id="KW-1185">Reference proteome</keyword>
<name>A0ABZ1U9U8_9ACTN</name>
<organism evidence="2 3">
    <name type="scientific">Kitasatospora purpeofusca</name>
    <dbReference type="NCBI Taxonomy" id="67352"/>
    <lineage>
        <taxon>Bacteria</taxon>
        <taxon>Bacillati</taxon>
        <taxon>Actinomycetota</taxon>
        <taxon>Actinomycetes</taxon>
        <taxon>Kitasatosporales</taxon>
        <taxon>Streptomycetaceae</taxon>
        <taxon>Kitasatospora</taxon>
    </lineage>
</organism>
<feature type="compositionally biased region" description="Acidic residues" evidence="1">
    <location>
        <begin position="177"/>
        <end position="194"/>
    </location>
</feature>
<evidence type="ECO:0000313" key="2">
    <source>
        <dbReference type="EMBL" id="WUQ87952.1"/>
    </source>
</evidence>
<proteinExistence type="predicted"/>
<evidence type="ECO:0000256" key="1">
    <source>
        <dbReference type="SAM" id="MobiDB-lite"/>
    </source>
</evidence>
<dbReference type="RefSeq" id="WP_328958506.1">
    <property type="nucleotide sequence ID" value="NZ_CP108110.1"/>
</dbReference>
<feature type="compositionally biased region" description="Gly residues" evidence="1">
    <location>
        <begin position="139"/>
        <end position="154"/>
    </location>
</feature>
<feature type="region of interest" description="Disordered" evidence="1">
    <location>
        <begin position="125"/>
        <end position="194"/>
    </location>
</feature>